<dbReference type="PANTHER" id="PTHR12631">
    <property type="entry name" value="ALPHA-L-IDURONIDASE"/>
    <property type="match status" value="1"/>
</dbReference>
<evidence type="ECO:0000313" key="3">
    <source>
        <dbReference type="Proteomes" id="UP000295453"/>
    </source>
</evidence>
<dbReference type="OrthoDB" id="5242547at2"/>
<dbReference type="EMBL" id="SJZJ01000002">
    <property type="protein sequence ID" value="TCJ30883.1"/>
    <property type="molecule type" value="Genomic_DNA"/>
</dbReference>
<dbReference type="AlphaFoldDB" id="A0A4R1CHI7"/>
<comment type="caution">
    <text evidence="2">The sequence shown here is derived from an EMBL/GenBank/DDBJ whole genome shotgun (WGS) entry which is preliminary data.</text>
</comment>
<evidence type="ECO:0008006" key="4">
    <source>
        <dbReference type="Google" id="ProtNLM"/>
    </source>
</evidence>
<reference evidence="2 3" key="1">
    <citation type="submission" date="2019-03" db="EMBL/GenBank/DDBJ databases">
        <authorList>
            <person name="Kim M.K.M."/>
        </authorList>
    </citation>
    <scope>NUCLEOTIDE SEQUENCE [LARGE SCALE GENOMIC DNA]</scope>
    <source>
        <strain evidence="2 3">18JY15-6</strain>
    </source>
</reference>
<dbReference type="Gene3D" id="3.20.20.80">
    <property type="entry name" value="Glycosidases"/>
    <property type="match status" value="1"/>
</dbReference>
<dbReference type="InterPro" id="IPR006311">
    <property type="entry name" value="TAT_signal"/>
</dbReference>
<keyword evidence="1" id="KW-0732">Signal</keyword>
<evidence type="ECO:0000313" key="2">
    <source>
        <dbReference type="EMBL" id="TCJ30883.1"/>
    </source>
</evidence>
<evidence type="ECO:0000256" key="1">
    <source>
        <dbReference type="SAM" id="SignalP"/>
    </source>
</evidence>
<proteinExistence type="predicted"/>
<dbReference type="PROSITE" id="PS51318">
    <property type="entry name" value="TAT"/>
    <property type="match status" value="1"/>
</dbReference>
<dbReference type="Proteomes" id="UP000295453">
    <property type="component" value="Unassembled WGS sequence"/>
</dbReference>
<sequence>MSVRRRILRTAAALLPAAPLLLMPGAHAASTPVFGYSIHMQADNPAYFALAAQGGSRSVRTDVSWAQAEPVKGVYAWSESDTFVRNAAMAGQKPLLIIDQAPLWATGLTLSTPLAGWYPPKDPADYGNFVRQVAARYGSNGTFWKANPSVPKVLPAGIEVWNEPNTAFFWRSGPDPVAYTRLVQAAWKGAKAADRTMTVLAGALAGQGAYDDGDCSGTADGGVTTTATNPVNFLQAMYQAGARGYFTGVSVHPYRFWKGATAAQMLAYDGCSAWSQIAQTPTSIRSVMTAAGDSARTVWITEAGAPTCVTGALFACVSEAEQANLAGAEVSAFRSQSWAGGYYWYDLRDDTNLGTKVLEDLEQHFGAVRGDNTPKPSYAALRTAWVG</sequence>
<dbReference type="SUPFAM" id="SSF51445">
    <property type="entry name" value="(Trans)glycosidases"/>
    <property type="match status" value="1"/>
</dbReference>
<feature type="chain" id="PRO_5020252172" description="Beta-xylosidase" evidence="1">
    <location>
        <begin position="29"/>
        <end position="387"/>
    </location>
</feature>
<dbReference type="InterPro" id="IPR017853">
    <property type="entry name" value="GH"/>
</dbReference>
<accession>A0A4R1CHI7</accession>
<gene>
    <name evidence="2" type="ORF">EPD65_02270</name>
</gene>
<dbReference type="PANTHER" id="PTHR12631:SF10">
    <property type="entry name" value="BETA-XYLOSIDASE-LIKE PROTEIN-RELATED"/>
    <property type="match status" value="1"/>
</dbReference>
<dbReference type="RefSeq" id="WP_131581531.1">
    <property type="nucleotide sequence ID" value="NZ_SJZJ01000002.1"/>
</dbReference>
<organism evidence="2 3">
    <name type="scientific">Nocardioides jejuensis</name>
    <dbReference type="NCBI Taxonomy" id="2502782"/>
    <lineage>
        <taxon>Bacteria</taxon>
        <taxon>Bacillati</taxon>
        <taxon>Actinomycetota</taxon>
        <taxon>Actinomycetes</taxon>
        <taxon>Propionibacteriales</taxon>
        <taxon>Nocardioidaceae</taxon>
        <taxon>Nocardioides</taxon>
    </lineage>
</organism>
<dbReference type="GO" id="GO:0004553">
    <property type="term" value="F:hydrolase activity, hydrolyzing O-glycosyl compounds"/>
    <property type="evidence" value="ECO:0007669"/>
    <property type="project" value="TreeGrafter"/>
</dbReference>
<keyword evidence="3" id="KW-1185">Reference proteome</keyword>
<name>A0A4R1CHI7_9ACTN</name>
<protein>
    <recommendedName>
        <fullName evidence="4">Beta-xylosidase</fullName>
    </recommendedName>
</protein>
<feature type="signal peptide" evidence="1">
    <location>
        <begin position="1"/>
        <end position="28"/>
    </location>
</feature>
<dbReference type="InterPro" id="IPR051923">
    <property type="entry name" value="Glycosyl_Hydrolase_39"/>
</dbReference>